<comment type="caution">
    <text evidence="8">The sequence shown here is derived from an EMBL/GenBank/DDBJ whole genome shotgun (WGS) entry which is preliminary data.</text>
</comment>
<dbReference type="FunFam" id="3.90.700.10:FF:000007">
    <property type="entry name" value="NADH-dependent fumarate reductase"/>
    <property type="match status" value="1"/>
</dbReference>
<dbReference type="EMBL" id="JARKIF010000021">
    <property type="protein sequence ID" value="KAJ7617277.1"/>
    <property type="molecule type" value="Genomic_DNA"/>
</dbReference>
<name>A0AAD7FDF8_9AGAR</name>
<organism evidence="8 9">
    <name type="scientific">Roridomyces roridus</name>
    <dbReference type="NCBI Taxonomy" id="1738132"/>
    <lineage>
        <taxon>Eukaryota</taxon>
        <taxon>Fungi</taxon>
        <taxon>Dikarya</taxon>
        <taxon>Basidiomycota</taxon>
        <taxon>Agaricomycotina</taxon>
        <taxon>Agaricomycetes</taxon>
        <taxon>Agaricomycetidae</taxon>
        <taxon>Agaricales</taxon>
        <taxon>Marasmiineae</taxon>
        <taxon>Mycenaceae</taxon>
        <taxon>Roridomyces</taxon>
    </lineage>
</organism>
<dbReference type="InterPro" id="IPR010960">
    <property type="entry name" value="Flavocytochrome_c"/>
</dbReference>
<dbReference type="SUPFAM" id="SSF56425">
    <property type="entry name" value="Succinate dehydrogenase/fumarate reductase flavoprotein, catalytic domain"/>
    <property type="match status" value="1"/>
</dbReference>
<dbReference type="InterPro" id="IPR003953">
    <property type="entry name" value="FAD-dep_OxRdtase_2_FAD-bd"/>
</dbReference>
<evidence type="ECO:0000256" key="2">
    <source>
        <dbReference type="ARBA" id="ARBA00022630"/>
    </source>
</evidence>
<comment type="cofactor">
    <cofactor evidence="6">
        <name>FAD</name>
        <dbReference type="ChEBI" id="CHEBI:57692"/>
    </cofactor>
    <text evidence="6">Binds 1 FAD per monomer.</text>
</comment>
<sequence length="485" mass="50034">MAFPRTIVVGGGLAGLSATHTLLERGKSVLLLDKKPSLGGNSVKASSGINGAHTAAQQALGIQDSVEAYYTDTAASAGTDLARPKLITALTSNSASALSWLTNDFGVDLSIVSRLGGHSAARTHRDKSGAPGWAITAALMKKLTALAETDGARVEVIKGARVVKLLEEEGAVVGVEYETGASTQTARGNVILATGCASFSLCTVSLKQKPAVATQQTFSATGLLATHRPDLLSLSTTNGDHATGDGVRLATSLTSLAPAALCDLDQVQVHPTGFVDPANPAAKTKFLAAEALRGVGGLLIDGKGVRFVDEVQRRDVVTKAMQKVEGGEGRGPVRLVLSEEAVGEVKKHCDFYVSKNLMKRYSDAKEFSADTGIPLEAIVETFASHGKYASGGEVDPFGKKTFHNATYNPDTPLHVAIITPVVHYTMGGLSIDSSGHVLSSSSAPIPGLFAAGEVIGGVHGQNRLAGSSLLEAVVFGRIAGTSAAE</sequence>
<gene>
    <name evidence="8" type="ORF">FB45DRAFT_224282</name>
</gene>
<dbReference type="Gene3D" id="3.90.700.10">
    <property type="entry name" value="Succinate dehydrogenase/fumarate reductase flavoprotein, catalytic domain"/>
    <property type="match status" value="1"/>
</dbReference>
<protein>
    <recommendedName>
        <fullName evidence="6">Fumarate reductase</fullName>
        <ecNumber evidence="6">1.3.1.6</ecNumber>
    </recommendedName>
</protein>
<evidence type="ECO:0000256" key="3">
    <source>
        <dbReference type="ARBA" id="ARBA00022827"/>
    </source>
</evidence>
<dbReference type="InterPro" id="IPR050315">
    <property type="entry name" value="FAD-oxidoreductase_2"/>
</dbReference>
<dbReference type="Gene3D" id="3.50.50.60">
    <property type="entry name" value="FAD/NAD(P)-binding domain"/>
    <property type="match status" value="1"/>
</dbReference>
<keyword evidence="2 6" id="KW-0285">Flavoprotein</keyword>
<dbReference type="NCBIfam" id="TIGR01813">
    <property type="entry name" value="flavo_cyto_c"/>
    <property type="match status" value="1"/>
</dbReference>
<proteinExistence type="inferred from homology"/>
<evidence type="ECO:0000256" key="6">
    <source>
        <dbReference type="RuleBase" id="RU366062"/>
    </source>
</evidence>
<comment type="catalytic activity">
    <reaction evidence="5 6">
        <text>succinate + NAD(+) = fumarate + NADH + H(+)</text>
        <dbReference type="Rhea" id="RHEA:18281"/>
        <dbReference type="ChEBI" id="CHEBI:15378"/>
        <dbReference type="ChEBI" id="CHEBI:29806"/>
        <dbReference type="ChEBI" id="CHEBI:30031"/>
        <dbReference type="ChEBI" id="CHEBI:57540"/>
        <dbReference type="ChEBI" id="CHEBI:57945"/>
        <dbReference type="EC" id="1.3.1.6"/>
    </reaction>
</comment>
<dbReference type="Proteomes" id="UP001221142">
    <property type="component" value="Unassembled WGS sequence"/>
</dbReference>
<dbReference type="AlphaFoldDB" id="A0AAD7FDF8"/>
<keyword evidence="4 6" id="KW-0560">Oxidoreductase</keyword>
<dbReference type="PANTHER" id="PTHR43400:SF1">
    <property type="entry name" value="FUMARATE REDUCTASE"/>
    <property type="match status" value="1"/>
</dbReference>
<dbReference type="EC" id="1.3.1.6" evidence="6"/>
<accession>A0AAD7FDF8</accession>
<dbReference type="InterPro" id="IPR036188">
    <property type="entry name" value="FAD/NAD-bd_sf"/>
</dbReference>
<reference evidence="8" key="1">
    <citation type="submission" date="2023-03" db="EMBL/GenBank/DDBJ databases">
        <title>Massive genome expansion in bonnet fungi (Mycena s.s.) driven by repeated elements and novel gene families across ecological guilds.</title>
        <authorList>
            <consortium name="Lawrence Berkeley National Laboratory"/>
            <person name="Harder C.B."/>
            <person name="Miyauchi S."/>
            <person name="Viragh M."/>
            <person name="Kuo A."/>
            <person name="Thoen E."/>
            <person name="Andreopoulos B."/>
            <person name="Lu D."/>
            <person name="Skrede I."/>
            <person name="Drula E."/>
            <person name="Henrissat B."/>
            <person name="Morin E."/>
            <person name="Kohler A."/>
            <person name="Barry K."/>
            <person name="LaButti K."/>
            <person name="Morin E."/>
            <person name="Salamov A."/>
            <person name="Lipzen A."/>
            <person name="Mereny Z."/>
            <person name="Hegedus B."/>
            <person name="Baldrian P."/>
            <person name="Stursova M."/>
            <person name="Weitz H."/>
            <person name="Taylor A."/>
            <person name="Grigoriev I.V."/>
            <person name="Nagy L.G."/>
            <person name="Martin F."/>
            <person name="Kauserud H."/>
        </authorList>
    </citation>
    <scope>NUCLEOTIDE SEQUENCE</scope>
    <source>
        <strain evidence="8">9284</strain>
    </source>
</reference>
<comment type="similarity">
    <text evidence="1 6">Belongs to the FAD-dependent oxidoreductase 2 family. FRD/SDH subfamily.</text>
</comment>
<evidence type="ECO:0000256" key="5">
    <source>
        <dbReference type="ARBA" id="ARBA00050832"/>
    </source>
</evidence>
<evidence type="ECO:0000256" key="1">
    <source>
        <dbReference type="ARBA" id="ARBA00008040"/>
    </source>
</evidence>
<evidence type="ECO:0000313" key="8">
    <source>
        <dbReference type="EMBL" id="KAJ7617277.1"/>
    </source>
</evidence>
<evidence type="ECO:0000313" key="9">
    <source>
        <dbReference type="Proteomes" id="UP001221142"/>
    </source>
</evidence>
<dbReference type="PANTHER" id="PTHR43400">
    <property type="entry name" value="FUMARATE REDUCTASE"/>
    <property type="match status" value="1"/>
</dbReference>
<keyword evidence="9" id="KW-1185">Reference proteome</keyword>
<dbReference type="GO" id="GO:0016156">
    <property type="term" value="F:fumarate reductase (NADH) activity"/>
    <property type="evidence" value="ECO:0007669"/>
    <property type="project" value="UniProtKB-EC"/>
</dbReference>
<evidence type="ECO:0000256" key="4">
    <source>
        <dbReference type="ARBA" id="ARBA00023002"/>
    </source>
</evidence>
<keyword evidence="3 6" id="KW-0274">FAD</keyword>
<dbReference type="InterPro" id="IPR027477">
    <property type="entry name" value="Succ_DH/fumarate_Rdtase_cat_sf"/>
</dbReference>
<dbReference type="GO" id="GO:0010181">
    <property type="term" value="F:FMN binding"/>
    <property type="evidence" value="ECO:0007669"/>
    <property type="project" value="InterPro"/>
</dbReference>
<feature type="domain" description="FAD-dependent oxidoreductase 2 FAD-binding" evidence="7">
    <location>
        <begin position="7"/>
        <end position="469"/>
    </location>
</feature>
<dbReference type="Pfam" id="PF00890">
    <property type="entry name" value="FAD_binding_2"/>
    <property type="match status" value="1"/>
</dbReference>
<dbReference type="SUPFAM" id="SSF51905">
    <property type="entry name" value="FAD/NAD(P)-binding domain"/>
    <property type="match status" value="1"/>
</dbReference>
<comment type="function">
    <text evidence="6">Irreversibly catalyzes the reduction of fumarate to succinate.</text>
</comment>
<evidence type="ECO:0000259" key="7">
    <source>
        <dbReference type="Pfam" id="PF00890"/>
    </source>
</evidence>